<keyword evidence="1 2" id="KW-0238">DNA-binding</keyword>
<dbReference type="OrthoDB" id="1078367at2759"/>
<reference evidence="4" key="1">
    <citation type="journal article" date="2016" name="Genome Announc.">
        <title>Genome sequences of three species of Hanseniaspora isolated from spontaneous wine fermentations.</title>
        <authorList>
            <person name="Sternes P.R."/>
            <person name="Lee D."/>
            <person name="Kutyna D.R."/>
            <person name="Borneman A.R."/>
        </authorList>
    </citation>
    <scope>NUCLEOTIDE SEQUENCE [LARGE SCALE GENOMIC DNA]</scope>
    <source>
        <strain evidence="4">AWRI3580</strain>
    </source>
</reference>
<evidence type="ECO:0000313" key="3">
    <source>
        <dbReference type="EMBL" id="OEJ92763.1"/>
    </source>
</evidence>
<dbReference type="VEuPathDB" id="FungiDB:AWRI3580_g447"/>
<protein>
    <recommendedName>
        <fullName evidence="2">Single-stranded DNA-binding protein</fullName>
    </recommendedName>
</protein>
<dbReference type="InterPro" id="IPR012340">
    <property type="entry name" value="NA-bd_OB-fold"/>
</dbReference>
<comment type="caution">
    <text evidence="3">The sequence shown here is derived from an EMBL/GenBank/DDBJ whole genome shotgun (WGS) entry which is preliminary data.</text>
</comment>
<name>A0A1E5S1C1_HANUV</name>
<dbReference type="STRING" id="29833.A0A1E5S1C1"/>
<dbReference type="Proteomes" id="UP000095358">
    <property type="component" value="Unassembled WGS sequence"/>
</dbReference>
<sequence>MFSIAKRQFSTTPIPKIAKFSIIGRLGDDATKSYHGDNVVYRYNIASNTKTNSETANWFNITKFQESPGFEKIARKGNLVQVEGDLVQNIYLKNDVPTYGFNFIQKSFQVITFAKPTEENIEGDHLEHPTESEEIVKNL</sequence>
<evidence type="ECO:0000313" key="4">
    <source>
        <dbReference type="Proteomes" id="UP000095358"/>
    </source>
</evidence>
<dbReference type="Pfam" id="PF00436">
    <property type="entry name" value="SSB"/>
    <property type="match status" value="1"/>
</dbReference>
<proteinExistence type="predicted"/>
<dbReference type="PROSITE" id="PS50935">
    <property type="entry name" value="SSB"/>
    <property type="match status" value="1"/>
</dbReference>
<dbReference type="InterPro" id="IPR000424">
    <property type="entry name" value="Primosome_PriB/ssb"/>
</dbReference>
<dbReference type="GO" id="GO:0006260">
    <property type="term" value="P:DNA replication"/>
    <property type="evidence" value="ECO:0007669"/>
    <property type="project" value="InterPro"/>
</dbReference>
<dbReference type="AlphaFoldDB" id="A0A1E5S1C1"/>
<keyword evidence="4" id="KW-1185">Reference proteome</keyword>
<evidence type="ECO:0000256" key="2">
    <source>
        <dbReference type="PIRNR" id="PIRNR002070"/>
    </source>
</evidence>
<dbReference type="EMBL" id="LPNN01000001">
    <property type="protein sequence ID" value="OEJ92763.1"/>
    <property type="molecule type" value="Genomic_DNA"/>
</dbReference>
<dbReference type="InterPro" id="IPR011344">
    <property type="entry name" value="ssDNA-bd"/>
</dbReference>
<gene>
    <name evidence="3" type="ORF">AWRI3580_g447</name>
</gene>
<evidence type="ECO:0000256" key="1">
    <source>
        <dbReference type="ARBA" id="ARBA00023125"/>
    </source>
</evidence>
<keyword evidence="2" id="KW-0496">Mitochondrion</keyword>
<dbReference type="GO" id="GO:0003697">
    <property type="term" value="F:single-stranded DNA binding"/>
    <property type="evidence" value="ECO:0007669"/>
    <property type="project" value="InterPro"/>
</dbReference>
<comment type="subcellular location">
    <subcellularLocation>
        <location evidence="2">Mitochondrion</location>
    </subcellularLocation>
</comment>
<dbReference type="SUPFAM" id="SSF50249">
    <property type="entry name" value="Nucleic acid-binding proteins"/>
    <property type="match status" value="1"/>
</dbReference>
<accession>A0A1E5S1C1</accession>
<dbReference type="Gene3D" id="2.40.50.140">
    <property type="entry name" value="Nucleic acid-binding proteins"/>
    <property type="match status" value="1"/>
</dbReference>
<organism evidence="3 4">
    <name type="scientific">Hanseniaspora uvarum</name>
    <name type="common">Yeast</name>
    <name type="synonym">Kloeckera apiculata</name>
    <dbReference type="NCBI Taxonomy" id="29833"/>
    <lineage>
        <taxon>Eukaryota</taxon>
        <taxon>Fungi</taxon>
        <taxon>Dikarya</taxon>
        <taxon>Ascomycota</taxon>
        <taxon>Saccharomycotina</taxon>
        <taxon>Saccharomycetes</taxon>
        <taxon>Saccharomycodales</taxon>
        <taxon>Saccharomycodaceae</taxon>
        <taxon>Hanseniaspora</taxon>
    </lineage>
</organism>
<dbReference type="GO" id="GO:0005739">
    <property type="term" value="C:mitochondrion"/>
    <property type="evidence" value="ECO:0007669"/>
    <property type="project" value="UniProtKB-SubCell"/>
</dbReference>
<dbReference type="PIRSF" id="PIRSF002070">
    <property type="entry name" value="SSB"/>
    <property type="match status" value="1"/>
</dbReference>